<sequence length="29" mass="3325">MAEEIDDIMENFHETMRASLARKANSNEA</sequence>
<dbReference type="Proteomes" id="UP000494252">
    <property type="component" value="Unassembled WGS sequence"/>
</dbReference>
<proteinExistence type="predicted"/>
<evidence type="ECO:0000313" key="1">
    <source>
        <dbReference type="EMBL" id="CAB3807433.1"/>
    </source>
</evidence>
<keyword evidence="2" id="KW-1185">Reference proteome</keyword>
<evidence type="ECO:0000313" key="2">
    <source>
        <dbReference type="Proteomes" id="UP000494252"/>
    </source>
</evidence>
<name>A0A6J5H1L8_9BURK</name>
<dbReference type="EMBL" id="CADIKI010000024">
    <property type="protein sequence ID" value="CAB3807433.1"/>
    <property type="molecule type" value="Genomic_DNA"/>
</dbReference>
<reference evidence="1 2" key="1">
    <citation type="submission" date="2020-04" db="EMBL/GenBank/DDBJ databases">
        <authorList>
            <person name="De Canck E."/>
        </authorList>
    </citation>
    <scope>NUCLEOTIDE SEQUENCE [LARGE SCALE GENOMIC DNA]</scope>
    <source>
        <strain evidence="1 2">LMG 27177</strain>
    </source>
</reference>
<organism evidence="1 2">
    <name type="scientific">Paraburkholderia fynbosensis</name>
    <dbReference type="NCBI Taxonomy" id="1200993"/>
    <lineage>
        <taxon>Bacteria</taxon>
        <taxon>Pseudomonadati</taxon>
        <taxon>Pseudomonadota</taxon>
        <taxon>Betaproteobacteria</taxon>
        <taxon>Burkholderiales</taxon>
        <taxon>Burkholderiaceae</taxon>
        <taxon>Paraburkholderia</taxon>
    </lineage>
</organism>
<dbReference type="AlphaFoldDB" id="A0A6J5H1L8"/>
<protein>
    <submittedName>
        <fullName evidence="1">Uncharacterized protein</fullName>
    </submittedName>
</protein>
<gene>
    <name evidence="1" type="ORF">LMG27177_06335</name>
</gene>
<accession>A0A6J5H1L8</accession>